<keyword evidence="2" id="KW-1185">Reference proteome</keyword>
<protein>
    <submittedName>
        <fullName evidence="1">Uncharacterized protein</fullName>
    </submittedName>
</protein>
<comment type="caution">
    <text evidence="1">The sequence shown here is derived from an EMBL/GenBank/DDBJ whole genome shotgun (WGS) entry which is preliminary data.</text>
</comment>
<proteinExistence type="predicted"/>
<reference evidence="1 2" key="1">
    <citation type="submission" date="2023-06" db="EMBL/GenBank/DDBJ databases">
        <title>Sporosarcina sp. nov., isolated from Korean traditional fermented seafood 'Jeotgal'.</title>
        <authorList>
            <person name="Yang A.I."/>
            <person name="Shin N.-R."/>
        </authorList>
    </citation>
    <scope>NUCLEOTIDE SEQUENCE [LARGE SCALE GENOMIC DNA]</scope>
    <source>
        <strain evidence="1 2">KCTC13119</strain>
    </source>
</reference>
<name>A0ABU4GDF5_9BACL</name>
<dbReference type="Proteomes" id="UP001282284">
    <property type="component" value="Unassembled WGS sequence"/>
</dbReference>
<dbReference type="EMBL" id="JAUBDI010000027">
    <property type="protein sequence ID" value="MDW0115024.1"/>
    <property type="molecule type" value="Genomic_DNA"/>
</dbReference>
<sequence length="66" mass="7728">MDENKKLAIGLAKAFIQNSNVKPVYNKGYKDDADLIVYSIDNLEYSFNDIVLHFLESLKKVEDYYY</sequence>
<evidence type="ECO:0000313" key="2">
    <source>
        <dbReference type="Proteomes" id="UP001282284"/>
    </source>
</evidence>
<organism evidence="1 2">
    <name type="scientific">Sporosarcina saromensis</name>
    <dbReference type="NCBI Taxonomy" id="359365"/>
    <lineage>
        <taxon>Bacteria</taxon>
        <taxon>Bacillati</taxon>
        <taxon>Bacillota</taxon>
        <taxon>Bacilli</taxon>
        <taxon>Bacillales</taxon>
        <taxon>Caryophanaceae</taxon>
        <taxon>Sporosarcina</taxon>
    </lineage>
</organism>
<gene>
    <name evidence="1" type="ORF">QT711_17830</name>
</gene>
<evidence type="ECO:0000313" key="1">
    <source>
        <dbReference type="EMBL" id="MDW0115024.1"/>
    </source>
</evidence>
<dbReference type="RefSeq" id="WP_317946513.1">
    <property type="nucleotide sequence ID" value="NZ_JAUBDI010000027.1"/>
</dbReference>
<accession>A0ABU4GDF5</accession>